<keyword evidence="2 5" id="KW-0812">Transmembrane</keyword>
<reference evidence="7" key="4">
    <citation type="submission" date="2023-12" db="EMBL/GenBank/DDBJ databases">
        <authorList>
            <person name="Sun Q."/>
            <person name="Inoue M."/>
        </authorList>
    </citation>
    <scope>NUCLEOTIDE SEQUENCE</scope>
    <source>
        <strain evidence="7">JCM 10667</strain>
    </source>
</reference>
<evidence type="ECO:0000256" key="2">
    <source>
        <dbReference type="ARBA" id="ARBA00022692"/>
    </source>
</evidence>
<dbReference type="EMBL" id="JACHMV010000001">
    <property type="protein sequence ID" value="MBB4777194.1"/>
    <property type="molecule type" value="Genomic_DNA"/>
</dbReference>
<evidence type="ECO:0000259" key="6">
    <source>
        <dbReference type="Pfam" id="PF07291"/>
    </source>
</evidence>
<keyword evidence="4 5" id="KW-0472">Membrane</keyword>
<dbReference type="GO" id="GO:0016020">
    <property type="term" value="C:membrane"/>
    <property type="evidence" value="ECO:0007669"/>
    <property type="project" value="UniProtKB-SubCell"/>
</dbReference>
<dbReference type="UniPathway" id="UPA00895"/>
<dbReference type="Proteomes" id="UP001501427">
    <property type="component" value="Unassembled WGS sequence"/>
</dbReference>
<comment type="subcellular location">
    <subcellularLocation>
        <location evidence="1">Membrane</location>
        <topology evidence="1">Multi-pass membrane protein</topology>
    </subcellularLocation>
</comment>
<protein>
    <recommendedName>
        <fullName evidence="6">Methylamine utilisation protein MauE domain-containing protein</fullName>
    </recommendedName>
</protein>
<gene>
    <name evidence="8" type="ORF">F4557_005612</name>
    <name evidence="7" type="ORF">GCM10009546_50030</name>
</gene>
<evidence type="ECO:0000256" key="4">
    <source>
        <dbReference type="ARBA" id="ARBA00023136"/>
    </source>
</evidence>
<feature type="transmembrane region" description="Helical" evidence="5">
    <location>
        <begin position="118"/>
        <end position="140"/>
    </location>
</feature>
<organism evidence="8 9">
    <name type="scientific">Actinomadura livida</name>
    <dbReference type="NCBI Taxonomy" id="79909"/>
    <lineage>
        <taxon>Bacteria</taxon>
        <taxon>Bacillati</taxon>
        <taxon>Actinomycetota</taxon>
        <taxon>Actinomycetes</taxon>
        <taxon>Streptosporangiales</taxon>
        <taxon>Thermomonosporaceae</taxon>
        <taxon>Actinomadura</taxon>
    </lineage>
</organism>
<feature type="transmembrane region" description="Helical" evidence="5">
    <location>
        <begin position="6"/>
        <end position="24"/>
    </location>
</feature>
<evidence type="ECO:0000256" key="1">
    <source>
        <dbReference type="ARBA" id="ARBA00004141"/>
    </source>
</evidence>
<dbReference type="Proteomes" id="UP000549343">
    <property type="component" value="Unassembled WGS sequence"/>
</dbReference>
<dbReference type="GO" id="GO:0030416">
    <property type="term" value="P:methylamine metabolic process"/>
    <property type="evidence" value="ECO:0007669"/>
    <property type="project" value="InterPro"/>
</dbReference>
<accession>A0A7W7IHP3</accession>
<feature type="transmembrane region" description="Helical" evidence="5">
    <location>
        <begin position="45"/>
        <end position="71"/>
    </location>
</feature>
<reference evidence="8 9" key="3">
    <citation type="submission" date="2020-08" db="EMBL/GenBank/DDBJ databases">
        <title>Sequencing the genomes of 1000 actinobacteria strains.</title>
        <authorList>
            <person name="Klenk H.-P."/>
        </authorList>
    </citation>
    <scope>NUCLEOTIDE SEQUENCE [LARGE SCALE GENOMIC DNA]</scope>
    <source>
        <strain evidence="8 9">DSM 44772</strain>
    </source>
</reference>
<evidence type="ECO:0000256" key="3">
    <source>
        <dbReference type="ARBA" id="ARBA00022989"/>
    </source>
</evidence>
<evidence type="ECO:0000256" key="5">
    <source>
        <dbReference type="SAM" id="Phobius"/>
    </source>
</evidence>
<feature type="transmembrane region" description="Helical" evidence="5">
    <location>
        <begin position="77"/>
        <end position="97"/>
    </location>
</feature>
<proteinExistence type="predicted"/>
<dbReference type="Pfam" id="PF07291">
    <property type="entry name" value="MauE"/>
    <property type="match status" value="1"/>
</dbReference>
<name>A0A7W7IHP3_9ACTN</name>
<dbReference type="RefSeq" id="WP_184887491.1">
    <property type="nucleotide sequence ID" value="NZ_BAAAHD010000052.1"/>
</dbReference>
<evidence type="ECO:0000313" key="8">
    <source>
        <dbReference type="EMBL" id="MBB4777194.1"/>
    </source>
</evidence>
<evidence type="ECO:0000313" key="9">
    <source>
        <dbReference type="Proteomes" id="UP000549343"/>
    </source>
</evidence>
<sequence length="189" mass="18967">MGYVVLACRCMLGLVFVASVMGKVRGRGAFAGFVRATGRLGPGWVVSRVPAGVLAGGVLAAEAAVPVLLVLPETARAGFVLAGLLALAFTVTVMAALRRRDRAPCNCFGASTRPVGGVHLVRNVVLAVSAALGLAAGAAAGPLEPAGVVAAMVAGVVAAAVMVTSDDLADLFRPGVAPHDYRPTKGLLR</sequence>
<reference evidence="10" key="2">
    <citation type="journal article" date="2019" name="Int. J. Syst. Evol. Microbiol.">
        <title>The Global Catalogue of Microorganisms (GCM) 10K type strain sequencing project: providing services to taxonomists for standard genome sequencing and annotation.</title>
        <authorList>
            <consortium name="The Broad Institute Genomics Platform"/>
            <consortium name="The Broad Institute Genome Sequencing Center for Infectious Disease"/>
            <person name="Wu L."/>
            <person name="Ma J."/>
        </authorList>
    </citation>
    <scope>NUCLEOTIDE SEQUENCE [LARGE SCALE GENOMIC DNA]</scope>
    <source>
        <strain evidence="10">JCM 10667</strain>
    </source>
</reference>
<dbReference type="AlphaFoldDB" id="A0A7W7IHP3"/>
<keyword evidence="10" id="KW-1185">Reference proteome</keyword>
<feature type="domain" description="Methylamine utilisation protein MauE" evidence="6">
    <location>
        <begin position="1"/>
        <end position="135"/>
    </location>
</feature>
<comment type="caution">
    <text evidence="8">The sequence shown here is derived from an EMBL/GenBank/DDBJ whole genome shotgun (WGS) entry which is preliminary data.</text>
</comment>
<reference evidence="7" key="1">
    <citation type="journal article" date="2014" name="Int. J. Syst. Evol. Microbiol.">
        <title>Complete genome of a new Firmicutes species belonging to the dominant human colonic microbiota ('Ruminococcus bicirculans') reveals two chromosomes and a selective capacity to utilize plant glucans.</title>
        <authorList>
            <consortium name="NISC Comparative Sequencing Program"/>
            <person name="Wegmann U."/>
            <person name="Louis P."/>
            <person name="Goesmann A."/>
            <person name="Henrissat B."/>
            <person name="Duncan S.H."/>
            <person name="Flint H.J."/>
        </authorList>
    </citation>
    <scope>NUCLEOTIDE SEQUENCE</scope>
    <source>
        <strain evidence="7">JCM 10667</strain>
    </source>
</reference>
<evidence type="ECO:0000313" key="10">
    <source>
        <dbReference type="Proteomes" id="UP001501427"/>
    </source>
</evidence>
<feature type="transmembrane region" description="Helical" evidence="5">
    <location>
        <begin position="146"/>
        <end position="164"/>
    </location>
</feature>
<evidence type="ECO:0000313" key="7">
    <source>
        <dbReference type="EMBL" id="GAA0581565.1"/>
    </source>
</evidence>
<keyword evidence="3 5" id="KW-1133">Transmembrane helix</keyword>
<dbReference type="EMBL" id="BAAAHD010000052">
    <property type="protein sequence ID" value="GAA0581565.1"/>
    <property type="molecule type" value="Genomic_DNA"/>
</dbReference>
<dbReference type="InterPro" id="IPR009908">
    <property type="entry name" value="Methylamine_util_MauE"/>
</dbReference>